<evidence type="ECO:0000313" key="2">
    <source>
        <dbReference type="Proteomes" id="UP001168972"/>
    </source>
</evidence>
<protein>
    <submittedName>
        <fullName evidence="1">Uncharacterized protein</fullName>
    </submittedName>
</protein>
<dbReference type="EMBL" id="JAQQBR010002315">
    <property type="protein sequence ID" value="KAK0157118.1"/>
    <property type="molecule type" value="Genomic_DNA"/>
</dbReference>
<accession>A0AA39C3B0</accession>
<organism evidence="1 2">
    <name type="scientific">Microctonus hyperodae</name>
    <name type="common">Parasitoid wasp</name>
    <dbReference type="NCBI Taxonomy" id="165561"/>
    <lineage>
        <taxon>Eukaryota</taxon>
        <taxon>Metazoa</taxon>
        <taxon>Ecdysozoa</taxon>
        <taxon>Arthropoda</taxon>
        <taxon>Hexapoda</taxon>
        <taxon>Insecta</taxon>
        <taxon>Pterygota</taxon>
        <taxon>Neoptera</taxon>
        <taxon>Endopterygota</taxon>
        <taxon>Hymenoptera</taxon>
        <taxon>Apocrita</taxon>
        <taxon>Ichneumonoidea</taxon>
        <taxon>Braconidae</taxon>
        <taxon>Euphorinae</taxon>
        <taxon>Microctonus</taxon>
    </lineage>
</organism>
<comment type="caution">
    <text evidence="1">The sequence shown here is derived from an EMBL/GenBank/DDBJ whole genome shotgun (WGS) entry which is preliminary data.</text>
</comment>
<sequence length="79" mass="8886">ISTLRKVGGNEIHVVIPRILKKLWTDSLAELFMCVPTSTDAQIKECASKCLAQAKVRRTRREARCARVSANIPNKESDY</sequence>
<name>A0AA39C3B0_MICHY</name>
<dbReference type="AlphaFoldDB" id="A0AA39C3B0"/>
<feature type="non-terminal residue" evidence="1">
    <location>
        <position position="1"/>
    </location>
</feature>
<gene>
    <name evidence="1" type="ORF">PV327_011382</name>
</gene>
<dbReference type="Proteomes" id="UP001168972">
    <property type="component" value="Unassembled WGS sequence"/>
</dbReference>
<reference evidence="1" key="1">
    <citation type="journal article" date="2023" name="bioRxiv">
        <title>Scaffold-level genome assemblies of two parasitoid biocontrol wasps reveal the parthenogenesis mechanism and an associated novel virus.</title>
        <authorList>
            <person name="Inwood S."/>
            <person name="Skelly J."/>
            <person name="Guhlin J."/>
            <person name="Harrop T."/>
            <person name="Goldson S."/>
            <person name="Dearden P."/>
        </authorList>
    </citation>
    <scope>NUCLEOTIDE SEQUENCE</scope>
    <source>
        <strain evidence="1">Lincoln</strain>
        <tissue evidence="1">Whole body</tissue>
    </source>
</reference>
<proteinExistence type="predicted"/>
<evidence type="ECO:0000313" key="1">
    <source>
        <dbReference type="EMBL" id="KAK0157118.1"/>
    </source>
</evidence>
<reference evidence="1" key="2">
    <citation type="submission" date="2023-03" db="EMBL/GenBank/DDBJ databases">
        <authorList>
            <person name="Inwood S.N."/>
            <person name="Skelly J.G."/>
            <person name="Guhlin J."/>
            <person name="Harrop T.W.R."/>
            <person name="Goldson S.G."/>
            <person name="Dearden P.K."/>
        </authorList>
    </citation>
    <scope>NUCLEOTIDE SEQUENCE</scope>
    <source>
        <strain evidence="1">Lincoln</strain>
        <tissue evidence="1">Whole body</tissue>
    </source>
</reference>
<keyword evidence="2" id="KW-1185">Reference proteome</keyword>